<keyword evidence="3" id="KW-1185">Reference proteome</keyword>
<gene>
    <name evidence="2" type="primary">PLEST006408</name>
    <name evidence="2" type="ORF">PLESTB_000784600</name>
</gene>
<evidence type="ECO:0000256" key="1">
    <source>
        <dbReference type="SAM" id="MobiDB-lite"/>
    </source>
</evidence>
<dbReference type="EMBL" id="BRXU01000008">
    <property type="protein sequence ID" value="GLC53764.1"/>
    <property type="molecule type" value="Genomic_DNA"/>
</dbReference>
<feature type="region of interest" description="Disordered" evidence="1">
    <location>
        <begin position="40"/>
        <end position="59"/>
    </location>
</feature>
<dbReference type="PROSITE" id="PS51257">
    <property type="entry name" value="PROKAR_LIPOPROTEIN"/>
    <property type="match status" value="1"/>
</dbReference>
<accession>A0A9W6BKH7</accession>
<proteinExistence type="predicted"/>
<organism evidence="2 3">
    <name type="scientific">Pleodorina starrii</name>
    <dbReference type="NCBI Taxonomy" id="330485"/>
    <lineage>
        <taxon>Eukaryota</taxon>
        <taxon>Viridiplantae</taxon>
        <taxon>Chlorophyta</taxon>
        <taxon>core chlorophytes</taxon>
        <taxon>Chlorophyceae</taxon>
        <taxon>CS clade</taxon>
        <taxon>Chlamydomonadales</taxon>
        <taxon>Volvocaceae</taxon>
        <taxon>Pleodorina</taxon>
    </lineage>
</organism>
<feature type="compositionally biased region" description="Polar residues" evidence="1">
    <location>
        <begin position="42"/>
        <end position="52"/>
    </location>
</feature>
<feature type="compositionally biased region" description="Low complexity" evidence="1">
    <location>
        <begin position="379"/>
        <end position="390"/>
    </location>
</feature>
<sequence>MLTTKTNPLRCASRPPRVLSSSSWHLASMSCGRSRAAVHLRASNSSDTQTSAELPPPAVAAAPAQPAPLVYRSIASMSSMTSLSSLSSLASLDEYEEVSNFRFLPSQLEVFHELAKSMRFCSSGMSALAVGSVLMNAVEAVEHTHHQLQHAGHAAAEMAAAGAAAAEGAAAAAGQAAVAVAEHTAAAASGGTFFQELLRAVSLTDVAFCVNEIIPALLIMYAAVPFERLSKNPDVPHMGLALQGVGRLSLTLQQLAWTSGSVAVVLLLTAAAEYPAIVGVASWSVLALAMARGASLWWVISQHTTSGEEVARTLAALRGGSNARELNPLDRAASWLALGVLLQAEERMHADQHRLHAHMDHMHKLQGNEQGHGHHSPQAHGHANGNGAAADGASAAAAAVSLAPPPPKPHYAFDLEEERVLLSLVEGANAAGTAISLLVLATLALGLAEAAGESSSGWVSSVILASQKAANATALFAAAAAFDRALHNDDGNDDTDHLLDGLGREHGGMAGLFSSMAVLSLALILAGGVALLVPSLEESPLGVLLGDGVMHASADLLIEVLEAI</sequence>
<dbReference type="Proteomes" id="UP001165080">
    <property type="component" value="Unassembled WGS sequence"/>
</dbReference>
<feature type="region of interest" description="Disordered" evidence="1">
    <location>
        <begin position="366"/>
        <end position="390"/>
    </location>
</feature>
<protein>
    <submittedName>
        <fullName evidence="2">Uncharacterized protein</fullName>
    </submittedName>
</protein>
<evidence type="ECO:0000313" key="3">
    <source>
        <dbReference type="Proteomes" id="UP001165080"/>
    </source>
</evidence>
<dbReference type="OrthoDB" id="537877at2759"/>
<name>A0A9W6BKH7_9CHLO</name>
<comment type="caution">
    <text evidence="2">The sequence shown here is derived from an EMBL/GenBank/DDBJ whole genome shotgun (WGS) entry which is preliminary data.</text>
</comment>
<dbReference type="AlphaFoldDB" id="A0A9W6BKH7"/>
<reference evidence="2 3" key="1">
    <citation type="journal article" date="2023" name="Commun. Biol.">
        <title>Reorganization of the ancestral sex-determining regions during the evolution of trioecy in Pleodorina starrii.</title>
        <authorList>
            <person name="Takahashi K."/>
            <person name="Suzuki S."/>
            <person name="Kawai-Toyooka H."/>
            <person name="Yamamoto K."/>
            <person name="Hamaji T."/>
            <person name="Ootsuki R."/>
            <person name="Yamaguchi H."/>
            <person name="Kawachi M."/>
            <person name="Higashiyama T."/>
            <person name="Nozaki H."/>
        </authorList>
    </citation>
    <scope>NUCLEOTIDE SEQUENCE [LARGE SCALE GENOMIC DNA]</scope>
    <source>
        <strain evidence="2 3">NIES-4479</strain>
    </source>
</reference>
<evidence type="ECO:0000313" key="2">
    <source>
        <dbReference type="EMBL" id="GLC53764.1"/>
    </source>
</evidence>